<sequence length="576" mass="65323">MHKHALSSEYFRFRKYSILAPSALSSLSISVIGFVAASDVISDQMKVDDAGMREFLILLVSCLGFVVLTLTILGTGLDYVTRVAAHEAAAEDLMGLCDEVRMYRMERAMDERANEEGEAMKDEIDGTDVSDDETSALVRAAGEDRIMLRSGTVGKKTRRPKRVHGQNAQSTSNIADDKVRRARERQDLSRDAIAFHRYHAELRQICRGCRSDVPPRIAEFFTVMENRVELMSLSRLGVEEESRMRKNQIVRLCANEIHNDVSNFVLWPIFTPPVDRTIEIALKRVGQLLNMNYRARRRCKLIPCFPVPLCCKKAKSDNVFVIINEGIDQREIDLMQSERIELVRMENERRERRNSMPEQVLDTNDTFYVDDDGRGGSTADPRGYRNPPRASSDERSRHTRNPDGSVYAPSGVSAKDSQSPSLGVVCSSRSRGRAGRIYLQERNEYASEVNDVESRGETRVKKSKKNSNKSKERSMKNKYGKVDRSEYDEVEGEEYGQVKYDEEYRTVYSENTIASQKDDTDLLEEGGGNGTAYSEKYYAASDYEHSDSTLVEKFEAMKDEFRGAFGLFEGRGSTAR</sequence>
<keyword evidence="2" id="KW-0472">Membrane</keyword>
<dbReference type="EMBL" id="JALLAZ020000542">
    <property type="protein sequence ID" value="KAL3792714.1"/>
    <property type="molecule type" value="Genomic_DNA"/>
</dbReference>
<keyword evidence="2" id="KW-0812">Transmembrane</keyword>
<proteinExistence type="predicted"/>
<name>A0ABD3PX59_9STRA</name>
<dbReference type="Proteomes" id="UP001530315">
    <property type="component" value="Unassembled WGS sequence"/>
</dbReference>
<feature type="transmembrane region" description="Helical" evidence="2">
    <location>
        <begin position="55"/>
        <end position="77"/>
    </location>
</feature>
<evidence type="ECO:0000256" key="2">
    <source>
        <dbReference type="SAM" id="Phobius"/>
    </source>
</evidence>
<keyword evidence="4" id="KW-1185">Reference proteome</keyword>
<feature type="region of interest" description="Disordered" evidence="1">
    <location>
        <begin position="447"/>
        <end position="480"/>
    </location>
</feature>
<feature type="compositionally biased region" description="Basic and acidic residues" evidence="1">
    <location>
        <begin position="469"/>
        <end position="480"/>
    </location>
</feature>
<feature type="region of interest" description="Disordered" evidence="1">
    <location>
        <begin position="347"/>
        <end position="430"/>
    </location>
</feature>
<accession>A0ABD3PX59</accession>
<reference evidence="3 4" key="1">
    <citation type="submission" date="2024-10" db="EMBL/GenBank/DDBJ databases">
        <title>Updated reference genomes for cyclostephanoid diatoms.</title>
        <authorList>
            <person name="Roberts W.R."/>
            <person name="Alverson A.J."/>
        </authorList>
    </citation>
    <scope>NUCLEOTIDE SEQUENCE [LARGE SCALE GENOMIC DNA]</scope>
    <source>
        <strain evidence="3 4">AJA276-08</strain>
    </source>
</reference>
<protein>
    <submittedName>
        <fullName evidence="3">Uncharacterized protein</fullName>
    </submittedName>
</protein>
<feature type="compositionally biased region" description="Basic residues" evidence="1">
    <location>
        <begin position="155"/>
        <end position="164"/>
    </location>
</feature>
<feature type="transmembrane region" description="Helical" evidence="2">
    <location>
        <begin position="16"/>
        <end position="35"/>
    </location>
</feature>
<keyword evidence="2" id="KW-1133">Transmembrane helix</keyword>
<gene>
    <name evidence="3" type="ORF">ACHAW5_005819</name>
</gene>
<organism evidence="3 4">
    <name type="scientific">Stephanodiscus triporus</name>
    <dbReference type="NCBI Taxonomy" id="2934178"/>
    <lineage>
        <taxon>Eukaryota</taxon>
        <taxon>Sar</taxon>
        <taxon>Stramenopiles</taxon>
        <taxon>Ochrophyta</taxon>
        <taxon>Bacillariophyta</taxon>
        <taxon>Coscinodiscophyceae</taxon>
        <taxon>Thalassiosirophycidae</taxon>
        <taxon>Stephanodiscales</taxon>
        <taxon>Stephanodiscaceae</taxon>
        <taxon>Stephanodiscus</taxon>
    </lineage>
</organism>
<dbReference type="AlphaFoldDB" id="A0ABD3PX59"/>
<evidence type="ECO:0000313" key="4">
    <source>
        <dbReference type="Proteomes" id="UP001530315"/>
    </source>
</evidence>
<comment type="caution">
    <text evidence="3">The sequence shown here is derived from an EMBL/GenBank/DDBJ whole genome shotgun (WGS) entry which is preliminary data.</text>
</comment>
<feature type="region of interest" description="Disordered" evidence="1">
    <location>
        <begin position="154"/>
        <end position="181"/>
    </location>
</feature>
<evidence type="ECO:0000313" key="3">
    <source>
        <dbReference type="EMBL" id="KAL3792714.1"/>
    </source>
</evidence>
<evidence type="ECO:0000256" key="1">
    <source>
        <dbReference type="SAM" id="MobiDB-lite"/>
    </source>
</evidence>